<sequence>MCLGILISDVDKISLEAVCLVLCSHVWLQIPYNFQIDKCQSSFVTCGRSEVNKKEILFLDIQIKFPQTKPQIFTTLCRHIKAIVNFCKLENQEEWKTLPTRRRRPNIKTSTRFLVRNDLRLILMLLHFASFRFYNSKEKEICGDSVN</sequence>
<dbReference type="AlphaFoldDB" id="A0A1J1HX64"/>
<organism evidence="1 2">
    <name type="scientific">Clunio marinus</name>
    <dbReference type="NCBI Taxonomy" id="568069"/>
    <lineage>
        <taxon>Eukaryota</taxon>
        <taxon>Metazoa</taxon>
        <taxon>Ecdysozoa</taxon>
        <taxon>Arthropoda</taxon>
        <taxon>Hexapoda</taxon>
        <taxon>Insecta</taxon>
        <taxon>Pterygota</taxon>
        <taxon>Neoptera</taxon>
        <taxon>Endopterygota</taxon>
        <taxon>Diptera</taxon>
        <taxon>Nematocera</taxon>
        <taxon>Chironomoidea</taxon>
        <taxon>Chironomidae</taxon>
        <taxon>Clunio</taxon>
    </lineage>
</organism>
<evidence type="ECO:0000313" key="2">
    <source>
        <dbReference type="Proteomes" id="UP000183832"/>
    </source>
</evidence>
<keyword evidence="2" id="KW-1185">Reference proteome</keyword>
<reference evidence="1 2" key="1">
    <citation type="submission" date="2015-04" db="EMBL/GenBank/DDBJ databases">
        <authorList>
            <person name="Syromyatnikov M.Y."/>
            <person name="Popov V.N."/>
        </authorList>
    </citation>
    <scope>NUCLEOTIDE SEQUENCE [LARGE SCALE GENOMIC DNA]</scope>
</reference>
<protein>
    <submittedName>
        <fullName evidence="1">CLUMA_CG006121, isoform A</fullName>
    </submittedName>
</protein>
<evidence type="ECO:0000313" key="1">
    <source>
        <dbReference type="EMBL" id="CRK92579.1"/>
    </source>
</evidence>
<proteinExistence type="predicted"/>
<dbReference type="EMBL" id="CVRI01000031">
    <property type="protein sequence ID" value="CRK92579.1"/>
    <property type="molecule type" value="Genomic_DNA"/>
</dbReference>
<dbReference type="Proteomes" id="UP000183832">
    <property type="component" value="Unassembled WGS sequence"/>
</dbReference>
<name>A0A1J1HX64_9DIPT</name>
<accession>A0A1J1HX64</accession>
<gene>
    <name evidence="1" type="ORF">CLUMA_CG006121</name>
</gene>